<dbReference type="EC" id="2.4.1.129" evidence="20"/>
<dbReference type="GO" id="GO:0071555">
    <property type="term" value="P:cell wall organization"/>
    <property type="evidence" value="ECO:0007669"/>
    <property type="project" value="UniProtKB-KW"/>
</dbReference>
<dbReference type="Gene3D" id="2.60.40.10">
    <property type="entry name" value="Immunoglobulins"/>
    <property type="match status" value="1"/>
</dbReference>
<keyword evidence="5 20" id="KW-0808">Transferase</keyword>
<dbReference type="InterPro" id="IPR012338">
    <property type="entry name" value="Beta-lactam/transpept-like"/>
</dbReference>
<keyword evidence="9" id="KW-0573">Peptidoglycan synthesis</keyword>
<dbReference type="GO" id="GO:0009002">
    <property type="term" value="F:serine-type D-Ala-D-Ala carboxypeptidase activity"/>
    <property type="evidence" value="ECO:0007669"/>
    <property type="project" value="UniProtKB-EC"/>
</dbReference>
<dbReference type="Gene3D" id="3.40.710.10">
    <property type="entry name" value="DD-peptidase/beta-lactamase superfamily"/>
    <property type="match status" value="1"/>
</dbReference>
<feature type="compositionally biased region" description="Basic and acidic residues" evidence="16">
    <location>
        <begin position="940"/>
        <end position="995"/>
    </location>
</feature>
<evidence type="ECO:0000256" key="16">
    <source>
        <dbReference type="SAM" id="MobiDB-lite"/>
    </source>
</evidence>
<dbReference type="Pfam" id="PF00912">
    <property type="entry name" value="Transgly"/>
    <property type="match status" value="1"/>
</dbReference>
<name>A0A800MUU5_CYTFI</name>
<comment type="caution">
    <text evidence="20">The sequence shown here is derived from an EMBL/GenBank/DDBJ whole genome shotgun (WGS) entry which is preliminary data.</text>
</comment>
<keyword evidence="8" id="KW-0133">Cell shape</keyword>
<dbReference type="InterPro" id="IPR001460">
    <property type="entry name" value="PCN-bd_Tpept"/>
</dbReference>
<evidence type="ECO:0000259" key="19">
    <source>
        <dbReference type="Pfam" id="PF00912"/>
    </source>
</evidence>
<keyword evidence="11 17" id="KW-0472">Membrane</keyword>
<organism evidence="20 21">
    <name type="scientific">Cytobacillus firmus</name>
    <name type="common">Bacillus firmus</name>
    <dbReference type="NCBI Taxonomy" id="1399"/>
    <lineage>
        <taxon>Bacteria</taxon>
        <taxon>Bacillati</taxon>
        <taxon>Bacillota</taxon>
        <taxon>Bacilli</taxon>
        <taxon>Bacillales</taxon>
        <taxon>Bacillaceae</taxon>
        <taxon>Cytobacillus</taxon>
    </lineage>
</organism>
<dbReference type="InterPro" id="IPR001264">
    <property type="entry name" value="Glyco_trans_51"/>
</dbReference>
<evidence type="ECO:0000256" key="15">
    <source>
        <dbReference type="ARBA" id="ARBA00049902"/>
    </source>
</evidence>
<evidence type="ECO:0000256" key="11">
    <source>
        <dbReference type="ARBA" id="ARBA00023136"/>
    </source>
</evidence>
<dbReference type="InterPro" id="IPR036950">
    <property type="entry name" value="PBP_transglycosylase"/>
</dbReference>
<keyword evidence="10 17" id="KW-1133">Transmembrane helix</keyword>
<reference evidence="20 21" key="1">
    <citation type="journal article" date="2020" name="G3 (Bethesda)">
        <title>Whole Genome Sequencing and Comparative Genomics of Two Nematicidal Bacillus Strains Reveals a Wide Range of Possible Virulence Factors.</title>
        <authorList>
            <person name="Susic N."/>
            <person name="Janezic S."/>
            <person name="Rupnik M."/>
            <person name="Geric Stare B."/>
        </authorList>
    </citation>
    <scope>NUCLEOTIDE SEQUENCE [LARGE SCALE GENOMIC DNA]</scope>
    <source>
        <strain evidence="20 21">I-1582</strain>
    </source>
</reference>
<keyword evidence="7 20" id="KW-0378">Hydrolase</keyword>
<dbReference type="Gene3D" id="3.90.1310.40">
    <property type="match status" value="1"/>
</dbReference>
<dbReference type="GO" id="GO:0006508">
    <property type="term" value="P:proteolysis"/>
    <property type="evidence" value="ECO:0007669"/>
    <property type="project" value="UniProtKB-KW"/>
</dbReference>
<evidence type="ECO:0000313" key="21">
    <source>
        <dbReference type="Proteomes" id="UP000465778"/>
    </source>
</evidence>
<feature type="transmembrane region" description="Helical" evidence="17">
    <location>
        <begin position="68"/>
        <end position="96"/>
    </location>
</feature>
<dbReference type="GO" id="GO:0008658">
    <property type="term" value="F:penicillin binding"/>
    <property type="evidence" value="ECO:0007669"/>
    <property type="project" value="InterPro"/>
</dbReference>
<dbReference type="Gene3D" id="1.10.3810.10">
    <property type="entry name" value="Biosynthetic peptidoglycan transglycosylase-like"/>
    <property type="match status" value="1"/>
</dbReference>
<evidence type="ECO:0000256" key="6">
    <source>
        <dbReference type="ARBA" id="ARBA00022692"/>
    </source>
</evidence>
<keyword evidence="2" id="KW-0121">Carboxypeptidase</keyword>
<comment type="catalytic activity">
    <reaction evidence="15">
        <text>[GlcNAc-(1-&gt;4)-Mur2Ac(oyl-L-Ala-gamma-D-Glu-L-Lys-D-Ala-D-Ala)](n)-di-trans,octa-cis-undecaprenyl diphosphate + beta-D-GlcNAc-(1-&gt;4)-Mur2Ac(oyl-L-Ala-gamma-D-Glu-L-Lys-D-Ala-D-Ala)-di-trans,octa-cis-undecaprenyl diphosphate = [GlcNAc-(1-&gt;4)-Mur2Ac(oyl-L-Ala-gamma-D-Glu-L-Lys-D-Ala-D-Ala)](n+1)-di-trans,octa-cis-undecaprenyl diphosphate + di-trans,octa-cis-undecaprenyl diphosphate + H(+)</text>
        <dbReference type="Rhea" id="RHEA:23708"/>
        <dbReference type="Rhea" id="RHEA-COMP:9602"/>
        <dbReference type="Rhea" id="RHEA-COMP:9603"/>
        <dbReference type="ChEBI" id="CHEBI:15378"/>
        <dbReference type="ChEBI" id="CHEBI:58405"/>
        <dbReference type="ChEBI" id="CHEBI:60033"/>
        <dbReference type="ChEBI" id="CHEBI:78435"/>
        <dbReference type="EC" id="2.4.99.28"/>
    </reaction>
</comment>
<evidence type="ECO:0000256" key="10">
    <source>
        <dbReference type="ARBA" id="ARBA00022989"/>
    </source>
</evidence>
<evidence type="ECO:0000256" key="2">
    <source>
        <dbReference type="ARBA" id="ARBA00022645"/>
    </source>
</evidence>
<feature type="domain" description="Glycosyl transferase family 51" evidence="19">
    <location>
        <begin position="131"/>
        <end position="315"/>
    </location>
</feature>
<dbReference type="GO" id="GO:0009252">
    <property type="term" value="P:peptidoglycan biosynthetic process"/>
    <property type="evidence" value="ECO:0007669"/>
    <property type="project" value="UniProtKB-KW"/>
</dbReference>
<dbReference type="SUPFAM" id="SSF56601">
    <property type="entry name" value="beta-lactamase/transpeptidase-like"/>
    <property type="match status" value="1"/>
</dbReference>
<dbReference type="GO" id="GO:0008955">
    <property type="term" value="F:peptidoglycan glycosyltransferase activity"/>
    <property type="evidence" value="ECO:0007669"/>
    <property type="project" value="UniProtKB-EC"/>
</dbReference>
<evidence type="ECO:0000256" key="12">
    <source>
        <dbReference type="ARBA" id="ARBA00023268"/>
    </source>
</evidence>
<comment type="catalytic activity">
    <reaction evidence="14">
        <text>Preferential cleavage: (Ac)2-L-Lys-D-Ala-|-D-Ala. Also transpeptidation of peptidyl-alanyl moieties that are N-acyl substituents of D-alanine.</text>
        <dbReference type="EC" id="3.4.16.4"/>
    </reaction>
</comment>
<evidence type="ECO:0000256" key="8">
    <source>
        <dbReference type="ARBA" id="ARBA00022960"/>
    </source>
</evidence>
<keyword evidence="6 17" id="KW-0812">Transmembrane</keyword>
<evidence type="ECO:0000256" key="13">
    <source>
        <dbReference type="ARBA" id="ARBA00023316"/>
    </source>
</evidence>
<feature type="domain" description="Penicillin-binding protein transpeptidase" evidence="18">
    <location>
        <begin position="452"/>
        <end position="687"/>
    </location>
</feature>
<dbReference type="GO" id="GO:0030288">
    <property type="term" value="C:outer membrane-bounded periplasmic space"/>
    <property type="evidence" value="ECO:0007669"/>
    <property type="project" value="TreeGrafter"/>
</dbReference>
<keyword evidence="12" id="KW-0511">Multifunctional enzyme</keyword>
<keyword evidence="3" id="KW-0645">Protease</keyword>
<dbReference type="PANTHER" id="PTHR32282">
    <property type="entry name" value="BINDING PROTEIN TRANSPEPTIDASE, PUTATIVE-RELATED"/>
    <property type="match status" value="1"/>
</dbReference>
<dbReference type="InterPro" id="IPR023346">
    <property type="entry name" value="Lysozyme-like_dom_sf"/>
</dbReference>
<dbReference type="Pfam" id="PF00905">
    <property type="entry name" value="Transpeptidase"/>
    <property type="match status" value="1"/>
</dbReference>
<dbReference type="PANTHER" id="PTHR32282:SF32">
    <property type="entry name" value="PENICILLIN-BINDING PROTEIN 2A"/>
    <property type="match status" value="1"/>
</dbReference>
<keyword evidence="4 20" id="KW-0328">Glycosyltransferase</keyword>
<evidence type="ECO:0000256" key="9">
    <source>
        <dbReference type="ARBA" id="ARBA00022984"/>
    </source>
</evidence>
<dbReference type="SUPFAM" id="SSF53955">
    <property type="entry name" value="Lysozyme-like"/>
    <property type="match status" value="1"/>
</dbReference>
<dbReference type="InterPro" id="IPR013783">
    <property type="entry name" value="Ig-like_fold"/>
</dbReference>
<dbReference type="Proteomes" id="UP000465778">
    <property type="component" value="Unassembled WGS sequence"/>
</dbReference>
<evidence type="ECO:0000256" key="4">
    <source>
        <dbReference type="ARBA" id="ARBA00022676"/>
    </source>
</evidence>
<evidence type="ECO:0000256" key="5">
    <source>
        <dbReference type="ARBA" id="ARBA00022679"/>
    </source>
</evidence>
<protein>
    <submittedName>
        <fullName evidence="20">Multimodular transpeptidase-transglycosylase</fullName>
        <ecNumber evidence="20">2.4.1.129</ecNumber>
        <ecNumber evidence="20">3.4.-.-</ecNumber>
    </submittedName>
</protein>
<accession>A0A800MUU5</accession>
<dbReference type="EMBL" id="VDEM01000045">
    <property type="protein sequence ID" value="KAF0822822.1"/>
    <property type="molecule type" value="Genomic_DNA"/>
</dbReference>
<evidence type="ECO:0000256" key="1">
    <source>
        <dbReference type="ARBA" id="ARBA00022475"/>
    </source>
</evidence>
<dbReference type="GO" id="GO:0008360">
    <property type="term" value="P:regulation of cell shape"/>
    <property type="evidence" value="ECO:0007669"/>
    <property type="project" value="UniProtKB-KW"/>
</dbReference>
<evidence type="ECO:0000256" key="14">
    <source>
        <dbReference type="ARBA" id="ARBA00034000"/>
    </source>
</evidence>
<evidence type="ECO:0000256" key="3">
    <source>
        <dbReference type="ARBA" id="ARBA00022670"/>
    </source>
</evidence>
<dbReference type="InterPro" id="IPR050396">
    <property type="entry name" value="Glycosyltr_51/Transpeptidase"/>
</dbReference>
<dbReference type="AlphaFoldDB" id="A0A800MUU5"/>
<evidence type="ECO:0000259" key="18">
    <source>
        <dbReference type="Pfam" id="PF00905"/>
    </source>
</evidence>
<sequence length="1004" mass="111294">MPVQKKEISDKWRTMSYSAVTLCYNKCDFRGIDMMKEKFQMIMDKLRQTPGLFGNKKAAKGASITYQVIWNITLLFIILAVIGGAFAGGLGAGYFASLVKDEPIRSYASMKKDIYDYEETSELYFANNVYLGKLRTDLEREEVKLDDVSEHLINAVVATEDEYFYEHDGVVPKAIMRALFQEVTNSSVQSGGSTLTQQLIKNQILTNEVSFERKAKEILLALRLEKFFDKKEILEAYLNVSTFGRNASGRNIAGVEAAAKGIFGVSAKELTLPQAAFIAGLPQSPFGYTPFTREGTVKENLEPGFSRMKTVLKRMYDDGKIDQKQYEEALAYDLTKDFTAASESPLEKYPYLTYEIEERAVNIMTKILAKNDGYEEQDLKEDDELREEYRTLADRTIRQNGFQIHTTINKDIYDKMQQVKDNYPYYGPDKPETIKDPETGENKQIMEPVEVGAILIENKTGKIISFVGGRDHKREQLNHATSALRQNGSTMKPLLVYAPAIELGKAAPGTILPDVPLHLAPGLNRPWPKNYTNTYSGLVSARHALKHSYNVPAVKLYKDIVGQRPASYLEKMGFTSLIGPDYTNLATSIGSLEYGVTVEENTNAFTTFANGGKFIDAYLIEKITDKEGNVIFQHKSEPVDVFSPQTAYLTIDMMRDVINSGTATSIKSRLKFGSDWAGKTGTGTEFIDAWFVASNPNVTFGIWSGYDTPKSLKAPGPLSYSLRNNYLWADLMNAAYDVAPDLVDPSESFKMPGGIVRRSFCAISGLLPSEACSRAGLVETDLFNAKFVPAKVDDSLGNGKLVRIGDKKYMALDSTPEEFTEPGMVVNPDYIQKLFGIKANLSTLIPNKERWKSILTSADQLKDNGKAPAAPGIKASGESITWGAHPENDVIGYRVYNGGKKVATIKAGSSLSFKAGSGPIYVTAVDIAGRESAPSNAVEIGKKPEEEKPKEEKPKEEKPKEEKPKEEKPKEEKPKEEKPKDPPAEEKPTEEKPSESGEGGDTAA</sequence>
<proteinExistence type="predicted"/>
<dbReference type="EC" id="3.4.-.-" evidence="20"/>
<evidence type="ECO:0000256" key="17">
    <source>
        <dbReference type="SAM" id="Phobius"/>
    </source>
</evidence>
<gene>
    <name evidence="20" type="ORF">KIS1582_3375</name>
</gene>
<feature type="region of interest" description="Disordered" evidence="16">
    <location>
        <begin position="933"/>
        <end position="1004"/>
    </location>
</feature>
<keyword evidence="1" id="KW-1003">Cell membrane</keyword>
<keyword evidence="13" id="KW-0961">Cell wall biogenesis/degradation</keyword>
<evidence type="ECO:0000256" key="7">
    <source>
        <dbReference type="ARBA" id="ARBA00022801"/>
    </source>
</evidence>
<evidence type="ECO:0000313" key="20">
    <source>
        <dbReference type="EMBL" id="KAF0822822.1"/>
    </source>
</evidence>